<evidence type="ECO:0000313" key="2">
    <source>
        <dbReference type="EMBL" id="KAJ7704857.1"/>
    </source>
</evidence>
<comment type="caution">
    <text evidence="2">The sequence shown here is derived from an EMBL/GenBank/DDBJ whole genome shotgun (WGS) entry which is preliminary data.</text>
</comment>
<dbReference type="Proteomes" id="UP001221757">
    <property type="component" value="Unassembled WGS sequence"/>
</dbReference>
<keyword evidence="3" id="KW-1185">Reference proteome</keyword>
<dbReference type="EMBL" id="JARKIE010000009">
    <property type="protein sequence ID" value="KAJ7704857.1"/>
    <property type="molecule type" value="Genomic_DNA"/>
</dbReference>
<sequence length="114" mass="11998">MHLPRQNDAIDGFPSLTPSPTYDLCTSNVTLVSLHSGPAPSNTDVHSQPSPPTTPPASPNHPPESPKSQRLWYASPAADEASVSLICVCTGSLRAPSVCPTRTWSALQRNPAGT</sequence>
<reference evidence="2" key="1">
    <citation type="submission" date="2023-03" db="EMBL/GenBank/DDBJ databases">
        <title>Massive genome expansion in bonnet fungi (Mycena s.s.) driven by repeated elements and novel gene families across ecological guilds.</title>
        <authorList>
            <consortium name="Lawrence Berkeley National Laboratory"/>
            <person name="Harder C.B."/>
            <person name="Miyauchi S."/>
            <person name="Viragh M."/>
            <person name="Kuo A."/>
            <person name="Thoen E."/>
            <person name="Andreopoulos B."/>
            <person name="Lu D."/>
            <person name="Skrede I."/>
            <person name="Drula E."/>
            <person name="Henrissat B."/>
            <person name="Morin E."/>
            <person name="Kohler A."/>
            <person name="Barry K."/>
            <person name="LaButti K."/>
            <person name="Morin E."/>
            <person name="Salamov A."/>
            <person name="Lipzen A."/>
            <person name="Mereny Z."/>
            <person name="Hegedus B."/>
            <person name="Baldrian P."/>
            <person name="Stursova M."/>
            <person name="Weitz H."/>
            <person name="Taylor A."/>
            <person name="Grigoriev I.V."/>
            <person name="Nagy L.G."/>
            <person name="Martin F."/>
            <person name="Kauserud H."/>
        </authorList>
    </citation>
    <scope>NUCLEOTIDE SEQUENCE</scope>
    <source>
        <strain evidence="2">CBHHK067</strain>
    </source>
</reference>
<proteinExistence type="predicted"/>
<dbReference type="AlphaFoldDB" id="A0AAD7GTC9"/>
<gene>
    <name evidence="2" type="ORF">B0H17DRAFT_1193359</name>
</gene>
<feature type="compositionally biased region" description="Polar residues" evidence="1">
    <location>
        <begin position="33"/>
        <end position="46"/>
    </location>
</feature>
<name>A0AAD7GTC9_MYCRO</name>
<accession>A0AAD7GTC9</accession>
<evidence type="ECO:0000256" key="1">
    <source>
        <dbReference type="SAM" id="MobiDB-lite"/>
    </source>
</evidence>
<evidence type="ECO:0000313" key="3">
    <source>
        <dbReference type="Proteomes" id="UP001221757"/>
    </source>
</evidence>
<feature type="region of interest" description="Disordered" evidence="1">
    <location>
        <begin position="33"/>
        <end position="70"/>
    </location>
</feature>
<protein>
    <submittedName>
        <fullName evidence="2">Uncharacterized protein</fullName>
    </submittedName>
</protein>
<feature type="compositionally biased region" description="Pro residues" evidence="1">
    <location>
        <begin position="49"/>
        <end position="65"/>
    </location>
</feature>
<organism evidence="2 3">
    <name type="scientific">Mycena rosella</name>
    <name type="common">Pink bonnet</name>
    <name type="synonym">Agaricus rosellus</name>
    <dbReference type="NCBI Taxonomy" id="1033263"/>
    <lineage>
        <taxon>Eukaryota</taxon>
        <taxon>Fungi</taxon>
        <taxon>Dikarya</taxon>
        <taxon>Basidiomycota</taxon>
        <taxon>Agaricomycotina</taxon>
        <taxon>Agaricomycetes</taxon>
        <taxon>Agaricomycetidae</taxon>
        <taxon>Agaricales</taxon>
        <taxon>Marasmiineae</taxon>
        <taxon>Mycenaceae</taxon>
        <taxon>Mycena</taxon>
    </lineage>
</organism>